<keyword evidence="8" id="KW-1185">Reference proteome</keyword>
<evidence type="ECO:0000256" key="4">
    <source>
        <dbReference type="ARBA" id="ARBA00023315"/>
    </source>
</evidence>
<organism evidence="7 8">
    <name type="scientific">Lactiplantibacillus nangangensis</name>
    <dbReference type="NCBI Taxonomy" id="2559917"/>
    <lineage>
        <taxon>Bacteria</taxon>
        <taxon>Bacillati</taxon>
        <taxon>Bacillota</taxon>
        <taxon>Bacilli</taxon>
        <taxon>Lactobacillales</taxon>
        <taxon>Lactobacillaceae</taxon>
        <taxon>Lactiplantibacillus</taxon>
    </lineage>
</organism>
<dbReference type="GO" id="GO:0005840">
    <property type="term" value="C:ribosome"/>
    <property type="evidence" value="ECO:0007669"/>
    <property type="project" value="UniProtKB-KW"/>
</dbReference>
<sequence length="152" mass="17411">MPEPQLIDSTEWSADLVAKTCYEIAASAYPGGAPWRLETFAADLALPQSCYQVLVLQKQPIGFISWTTVLDETEITNIAVCPTSRRHGYARLMLASCFRQLTPADKLFLEVRQSNKAARKLYEQCAFEQLSVRRNYYQQPREDAIIMRKFIK</sequence>
<evidence type="ECO:0000313" key="7">
    <source>
        <dbReference type="EMBL" id="MFC6201343.1"/>
    </source>
</evidence>
<proteinExistence type="inferred from homology"/>
<dbReference type="GO" id="GO:0008999">
    <property type="term" value="F:protein-N-terminal-alanine acetyltransferase activity"/>
    <property type="evidence" value="ECO:0007669"/>
    <property type="project" value="UniProtKB-EC"/>
</dbReference>
<reference evidence="8" key="1">
    <citation type="journal article" date="2019" name="Int. J. Syst. Evol. Microbiol.">
        <title>The Global Catalogue of Microorganisms (GCM) 10K type strain sequencing project: providing services to taxonomists for standard genome sequencing and annotation.</title>
        <authorList>
            <consortium name="The Broad Institute Genomics Platform"/>
            <consortium name="The Broad Institute Genome Sequencing Center for Infectious Disease"/>
            <person name="Wu L."/>
            <person name="Ma J."/>
        </authorList>
    </citation>
    <scope>NUCLEOTIDE SEQUENCE [LARGE SCALE GENOMIC DNA]</scope>
    <source>
        <strain evidence="8">CCM 8930</strain>
    </source>
</reference>
<dbReference type="InterPro" id="IPR050680">
    <property type="entry name" value="YpeA/RimI_acetyltransf"/>
</dbReference>
<dbReference type="Proteomes" id="UP001596171">
    <property type="component" value="Unassembled WGS sequence"/>
</dbReference>
<dbReference type="CDD" id="cd04301">
    <property type="entry name" value="NAT_SF"/>
    <property type="match status" value="1"/>
</dbReference>
<dbReference type="InterPro" id="IPR000182">
    <property type="entry name" value="GNAT_dom"/>
</dbReference>
<dbReference type="Pfam" id="PF00583">
    <property type="entry name" value="Acetyltransf_1"/>
    <property type="match status" value="1"/>
</dbReference>
<feature type="domain" description="N-acetyltransferase" evidence="6">
    <location>
        <begin position="4"/>
        <end position="152"/>
    </location>
</feature>
<gene>
    <name evidence="7" type="primary">rimI</name>
    <name evidence="7" type="ORF">ACFP1L_05460</name>
</gene>
<protein>
    <recommendedName>
        <fullName evidence="5">[Ribosomal protein bS18]-alanine N-acetyltransferase</fullName>
        <ecNumber evidence="5">2.3.1.266</ecNumber>
    </recommendedName>
</protein>
<name>A0ABW1SIJ0_9LACO</name>
<evidence type="ECO:0000313" key="8">
    <source>
        <dbReference type="Proteomes" id="UP001596171"/>
    </source>
</evidence>
<dbReference type="Gene3D" id="3.40.630.30">
    <property type="match status" value="1"/>
</dbReference>
<comment type="similarity">
    <text evidence="1 5">Belongs to the acetyltransferase family. RimI subfamily.</text>
</comment>
<evidence type="ECO:0000256" key="2">
    <source>
        <dbReference type="ARBA" id="ARBA00022490"/>
    </source>
</evidence>
<keyword evidence="3 7" id="KW-0808">Transferase</keyword>
<keyword evidence="7" id="KW-0687">Ribonucleoprotein</keyword>
<evidence type="ECO:0000256" key="3">
    <source>
        <dbReference type="ARBA" id="ARBA00022679"/>
    </source>
</evidence>
<evidence type="ECO:0000256" key="1">
    <source>
        <dbReference type="ARBA" id="ARBA00005395"/>
    </source>
</evidence>
<comment type="caution">
    <text evidence="7">The sequence shown here is derived from an EMBL/GenBank/DDBJ whole genome shotgun (WGS) entry which is preliminary data.</text>
</comment>
<keyword evidence="2 5" id="KW-0963">Cytoplasm</keyword>
<dbReference type="InterPro" id="IPR016181">
    <property type="entry name" value="Acyl_CoA_acyltransferase"/>
</dbReference>
<comment type="subcellular location">
    <subcellularLocation>
        <location evidence="5">Cytoplasm</location>
    </subcellularLocation>
</comment>
<comment type="function">
    <text evidence="5">Acetylates the N-terminal alanine of ribosomal protein bS18.</text>
</comment>
<dbReference type="InterPro" id="IPR006464">
    <property type="entry name" value="AcTrfase_RimI/Ard1"/>
</dbReference>
<keyword evidence="7" id="KW-0689">Ribosomal protein</keyword>
<dbReference type="EMBL" id="JBHSSE010000011">
    <property type="protein sequence ID" value="MFC6201343.1"/>
    <property type="molecule type" value="Genomic_DNA"/>
</dbReference>
<keyword evidence="4 7" id="KW-0012">Acyltransferase</keyword>
<evidence type="ECO:0000256" key="5">
    <source>
        <dbReference type="RuleBase" id="RU363094"/>
    </source>
</evidence>
<dbReference type="PANTHER" id="PTHR43420">
    <property type="entry name" value="ACETYLTRANSFERASE"/>
    <property type="match status" value="1"/>
</dbReference>
<dbReference type="NCBIfam" id="TIGR01575">
    <property type="entry name" value="rimI"/>
    <property type="match status" value="1"/>
</dbReference>
<dbReference type="EC" id="2.3.1.266" evidence="5"/>
<evidence type="ECO:0000259" key="6">
    <source>
        <dbReference type="PROSITE" id="PS51186"/>
    </source>
</evidence>
<dbReference type="SUPFAM" id="SSF55729">
    <property type="entry name" value="Acyl-CoA N-acyltransferases (Nat)"/>
    <property type="match status" value="1"/>
</dbReference>
<dbReference type="PROSITE" id="PS51186">
    <property type="entry name" value="GNAT"/>
    <property type="match status" value="1"/>
</dbReference>
<dbReference type="RefSeq" id="WP_137615823.1">
    <property type="nucleotide sequence ID" value="NZ_BJDI01000004.1"/>
</dbReference>
<comment type="catalytic activity">
    <reaction evidence="5">
        <text>N-terminal L-alanyl-[ribosomal protein bS18] + acetyl-CoA = N-terminal N(alpha)-acetyl-L-alanyl-[ribosomal protein bS18] + CoA + H(+)</text>
        <dbReference type="Rhea" id="RHEA:43756"/>
        <dbReference type="Rhea" id="RHEA-COMP:10676"/>
        <dbReference type="Rhea" id="RHEA-COMP:10677"/>
        <dbReference type="ChEBI" id="CHEBI:15378"/>
        <dbReference type="ChEBI" id="CHEBI:57287"/>
        <dbReference type="ChEBI" id="CHEBI:57288"/>
        <dbReference type="ChEBI" id="CHEBI:64718"/>
        <dbReference type="ChEBI" id="CHEBI:83683"/>
        <dbReference type="EC" id="2.3.1.266"/>
    </reaction>
</comment>
<accession>A0ABW1SIJ0</accession>
<dbReference type="PANTHER" id="PTHR43420:SF44">
    <property type="entry name" value="ACETYLTRANSFERASE YPEA"/>
    <property type="match status" value="1"/>
</dbReference>